<sequence>MSPLVTELYAIRDGIKVGMQWGLPRFDVQSDCLQALKLINGEERGCREVDGIMVEIQRVSSPCARHVIECDLLFSL</sequence>
<dbReference type="GO" id="GO:0003676">
    <property type="term" value="F:nucleic acid binding"/>
    <property type="evidence" value="ECO:0007669"/>
    <property type="project" value="InterPro"/>
</dbReference>
<dbReference type="InterPro" id="IPR002156">
    <property type="entry name" value="RNaseH_domain"/>
</dbReference>
<dbReference type="EnsemblPlants" id="evm.model.02.1789">
    <property type="protein sequence ID" value="cds.evm.model.02.1789"/>
    <property type="gene ID" value="evm.TU.02.1789"/>
</dbReference>
<reference evidence="2" key="1">
    <citation type="submission" date="2018-11" db="EMBL/GenBank/DDBJ databases">
        <authorList>
            <person name="Grassa J C."/>
        </authorList>
    </citation>
    <scope>NUCLEOTIDE SEQUENCE [LARGE SCALE GENOMIC DNA]</scope>
</reference>
<protein>
    <recommendedName>
        <fullName evidence="1">RNase H type-1 domain-containing protein</fullName>
    </recommendedName>
</protein>
<evidence type="ECO:0000259" key="1">
    <source>
        <dbReference type="Pfam" id="PF13456"/>
    </source>
</evidence>
<evidence type="ECO:0000313" key="2">
    <source>
        <dbReference type="EnsemblPlants" id="cds.evm.model.02.1789"/>
    </source>
</evidence>
<organism evidence="2 3">
    <name type="scientific">Cannabis sativa</name>
    <name type="common">Hemp</name>
    <name type="synonym">Marijuana</name>
    <dbReference type="NCBI Taxonomy" id="3483"/>
    <lineage>
        <taxon>Eukaryota</taxon>
        <taxon>Viridiplantae</taxon>
        <taxon>Streptophyta</taxon>
        <taxon>Embryophyta</taxon>
        <taxon>Tracheophyta</taxon>
        <taxon>Spermatophyta</taxon>
        <taxon>Magnoliopsida</taxon>
        <taxon>eudicotyledons</taxon>
        <taxon>Gunneridae</taxon>
        <taxon>Pentapetalae</taxon>
        <taxon>rosids</taxon>
        <taxon>fabids</taxon>
        <taxon>Rosales</taxon>
        <taxon>Cannabaceae</taxon>
        <taxon>Cannabis</taxon>
    </lineage>
</organism>
<evidence type="ECO:0000313" key="3">
    <source>
        <dbReference type="Proteomes" id="UP000596661"/>
    </source>
</evidence>
<keyword evidence="3" id="KW-1185">Reference proteome</keyword>
<dbReference type="GO" id="GO:0004523">
    <property type="term" value="F:RNA-DNA hybrid ribonuclease activity"/>
    <property type="evidence" value="ECO:0007669"/>
    <property type="project" value="InterPro"/>
</dbReference>
<dbReference type="Pfam" id="PF13456">
    <property type="entry name" value="RVT_3"/>
    <property type="match status" value="1"/>
</dbReference>
<dbReference type="EMBL" id="UZAU01000222">
    <property type="status" value="NOT_ANNOTATED_CDS"/>
    <property type="molecule type" value="Genomic_DNA"/>
</dbReference>
<dbReference type="Proteomes" id="UP000596661">
    <property type="component" value="Chromosome 2"/>
</dbReference>
<reference evidence="2" key="2">
    <citation type="submission" date="2021-03" db="UniProtKB">
        <authorList>
            <consortium name="EnsemblPlants"/>
        </authorList>
    </citation>
    <scope>IDENTIFICATION</scope>
</reference>
<accession>A0A803NV45</accession>
<dbReference type="Gramene" id="evm.model.02.1789">
    <property type="protein sequence ID" value="cds.evm.model.02.1789"/>
    <property type="gene ID" value="evm.TU.02.1789"/>
</dbReference>
<feature type="domain" description="RNase H type-1" evidence="1">
    <location>
        <begin position="1"/>
        <end position="60"/>
    </location>
</feature>
<proteinExistence type="predicted"/>
<dbReference type="AlphaFoldDB" id="A0A803NV45"/>
<name>A0A803NV45_CANSA</name>